<dbReference type="Pfam" id="PF00514">
    <property type="entry name" value="Arm"/>
    <property type="match status" value="2"/>
</dbReference>
<sequence>MFPPFFQFSPLPVTPLTIDLPLLEHLQSMVARVWSEESALQLEATSQFMKLLSNERSPPIEEVIQSGVPRFVEFLMRKYFPQLQFVAAWALTNFSYGTSENTNVVIDHGVVPIFAKLLSYPSDDVHEQAVWALGNVAGDSPKCCDIVLGNGVLDPLFLQSNEHAKLSMLRNSSWALPNFFRGKI</sequence>
<dbReference type="InterPro" id="IPR016024">
    <property type="entry name" value="ARM-type_fold"/>
</dbReference>
<evidence type="ECO:0000256" key="4">
    <source>
        <dbReference type="ARBA" id="ARBA00022927"/>
    </source>
</evidence>
<keyword evidence="4" id="KW-0653">Protein transport</keyword>
<organism evidence="6 7">
    <name type="scientific">Rubus argutus</name>
    <name type="common">Southern blackberry</name>
    <dbReference type="NCBI Taxonomy" id="59490"/>
    <lineage>
        <taxon>Eukaryota</taxon>
        <taxon>Viridiplantae</taxon>
        <taxon>Streptophyta</taxon>
        <taxon>Embryophyta</taxon>
        <taxon>Tracheophyta</taxon>
        <taxon>Spermatophyta</taxon>
        <taxon>Magnoliopsida</taxon>
        <taxon>eudicotyledons</taxon>
        <taxon>Gunneridae</taxon>
        <taxon>Pentapetalae</taxon>
        <taxon>rosids</taxon>
        <taxon>fabids</taxon>
        <taxon>Rosales</taxon>
        <taxon>Rosaceae</taxon>
        <taxon>Rosoideae</taxon>
        <taxon>Rosoideae incertae sedis</taxon>
        <taxon>Rubus</taxon>
    </lineage>
</organism>
<name>A0AAW1W9A9_RUBAR</name>
<dbReference type="Gene3D" id="1.25.10.10">
    <property type="entry name" value="Leucine-rich Repeat Variant"/>
    <property type="match status" value="1"/>
</dbReference>
<dbReference type="PROSITE" id="PS50176">
    <property type="entry name" value="ARM_REPEAT"/>
    <property type="match status" value="2"/>
</dbReference>
<dbReference type="Proteomes" id="UP001457282">
    <property type="component" value="Unassembled WGS sequence"/>
</dbReference>
<evidence type="ECO:0000256" key="3">
    <source>
        <dbReference type="ARBA" id="ARBA00022737"/>
    </source>
</evidence>
<evidence type="ECO:0000313" key="6">
    <source>
        <dbReference type="EMBL" id="KAK9921470.1"/>
    </source>
</evidence>
<dbReference type="SUPFAM" id="SSF48371">
    <property type="entry name" value="ARM repeat"/>
    <property type="match status" value="1"/>
</dbReference>
<gene>
    <name evidence="6" type="ORF">M0R45_029979</name>
</gene>
<protein>
    <submittedName>
        <fullName evidence="6">Uncharacterized protein</fullName>
    </submittedName>
</protein>
<keyword evidence="3" id="KW-0677">Repeat</keyword>
<keyword evidence="2" id="KW-0813">Transport</keyword>
<keyword evidence="7" id="KW-1185">Reference proteome</keyword>
<evidence type="ECO:0000313" key="7">
    <source>
        <dbReference type="Proteomes" id="UP001457282"/>
    </source>
</evidence>
<dbReference type="GO" id="GO:0015031">
    <property type="term" value="P:protein transport"/>
    <property type="evidence" value="ECO:0007669"/>
    <property type="project" value="UniProtKB-KW"/>
</dbReference>
<reference evidence="6 7" key="1">
    <citation type="journal article" date="2023" name="G3 (Bethesda)">
        <title>A chromosome-length genome assembly and annotation of blackberry (Rubus argutus, cv. 'Hillquist').</title>
        <authorList>
            <person name="Bruna T."/>
            <person name="Aryal R."/>
            <person name="Dudchenko O."/>
            <person name="Sargent D.J."/>
            <person name="Mead D."/>
            <person name="Buti M."/>
            <person name="Cavallini A."/>
            <person name="Hytonen T."/>
            <person name="Andres J."/>
            <person name="Pham M."/>
            <person name="Weisz D."/>
            <person name="Mascagni F."/>
            <person name="Usai G."/>
            <person name="Natali L."/>
            <person name="Bassil N."/>
            <person name="Fernandez G.E."/>
            <person name="Lomsadze A."/>
            <person name="Armour M."/>
            <person name="Olukolu B."/>
            <person name="Poorten T."/>
            <person name="Britton C."/>
            <person name="Davik J."/>
            <person name="Ashrafi H."/>
            <person name="Aiden E.L."/>
            <person name="Borodovsky M."/>
            <person name="Worthington M."/>
        </authorList>
    </citation>
    <scope>NUCLEOTIDE SEQUENCE [LARGE SCALE GENOMIC DNA]</scope>
    <source>
        <strain evidence="6">PI 553951</strain>
    </source>
</reference>
<dbReference type="EMBL" id="JBEDUW010000006">
    <property type="protein sequence ID" value="KAK9921470.1"/>
    <property type="molecule type" value="Genomic_DNA"/>
</dbReference>
<feature type="repeat" description="ARM" evidence="5">
    <location>
        <begin position="109"/>
        <end position="137"/>
    </location>
</feature>
<dbReference type="AlphaFoldDB" id="A0AAW1W9A9"/>
<comment type="caution">
    <text evidence="6">The sequence shown here is derived from an EMBL/GenBank/DDBJ whole genome shotgun (WGS) entry which is preliminary data.</text>
</comment>
<evidence type="ECO:0000256" key="2">
    <source>
        <dbReference type="ARBA" id="ARBA00022448"/>
    </source>
</evidence>
<evidence type="ECO:0000256" key="5">
    <source>
        <dbReference type="PROSITE-ProRule" id="PRU00259"/>
    </source>
</evidence>
<dbReference type="PANTHER" id="PTHR23316">
    <property type="entry name" value="IMPORTIN ALPHA"/>
    <property type="match status" value="1"/>
</dbReference>
<accession>A0AAW1W9A9</accession>
<feature type="repeat" description="ARM" evidence="5">
    <location>
        <begin position="66"/>
        <end position="109"/>
    </location>
</feature>
<proteinExistence type="inferred from homology"/>
<dbReference type="InterPro" id="IPR000225">
    <property type="entry name" value="Armadillo"/>
</dbReference>
<dbReference type="InterPro" id="IPR011989">
    <property type="entry name" value="ARM-like"/>
</dbReference>
<dbReference type="SMART" id="SM00185">
    <property type="entry name" value="ARM"/>
    <property type="match status" value="2"/>
</dbReference>
<evidence type="ECO:0000256" key="1">
    <source>
        <dbReference type="ARBA" id="ARBA00010394"/>
    </source>
</evidence>
<comment type="similarity">
    <text evidence="1">Belongs to the importin alpha family.</text>
</comment>